<dbReference type="Proteomes" id="UP000632849">
    <property type="component" value="Unassembled WGS sequence"/>
</dbReference>
<dbReference type="Gene3D" id="2.130.10.10">
    <property type="entry name" value="YVTN repeat-like/Quinoprotein amine dehydrogenase"/>
    <property type="match status" value="1"/>
</dbReference>
<dbReference type="EMBL" id="BNBE01000001">
    <property type="protein sequence ID" value="GHF83096.1"/>
    <property type="molecule type" value="Genomic_DNA"/>
</dbReference>
<keyword evidence="2" id="KW-0472">Membrane</keyword>
<evidence type="ECO:0000313" key="5">
    <source>
        <dbReference type="Proteomes" id="UP000632849"/>
    </source>
</evidence>
<evidence type="ECO:0000256" key="2">
    <source>
        <dbReference type="SAM" id="Phobius"/>
    </source>
</evidence>
<organism evidence="4 5">
    <name type="scientific">Streptomyces filamentosus</name>
    <name type="common">Streptomyces roseosporus</name>
    <dbReference type="NCBI Taxonomy" id="67294"/>
    <lineage>
        <taxon>Bacteria</taxon>
        <taxon>Bacillati</taxon>
        <taxon>Actinomycetota</taxon>
        <taxon>Actinomycetes</taxon>
        <taxon>Kitasatosporales</taxon>
        <taxon>Streptomycetaceae</taxon>
        <taxon>Streptomyces</taxon>
    </lineage>
</organism>
<dbReference type="Pfam" id="PF13360">
    <property type="entry name" value="PQQ_2"/>
    <property type="match status" value="2"/>
</dbReference>
<accession>A0A919BDD4</accession>
<keyword evidence="2" id="KW-1133">Transmembrane helix</keyword>
<reference evidence="4" key="2">
    <citation type="submission" date="2020-09" db="EMBL/GenBank/DDBJ databases">
        <authorList>
            <person name="Sun Q."/>
            <person name="Ohkuma M."/>
        </authorList>
    </citation>
    <scope>NUCLEOTIDE SEQUENCE</scope>
    <source>
        <strain evidence="4">JCM 4122</strain>
    </source>
</reference>
<feature type="region of interest" description="Disordered" evidence="1">
    <location>
        <begin position="160"/>
        <end position="191"/>
    </location>
</feature>
<protein>
    <recommendedName>
        <fullName evidence="3">Pyrrolo-quinoline quinone repeat domain-containing protein</fullName>
    </recommendedName>
</protein>
<dbReference type="SMART" id="SM00564">
    <property type="entry name" value="PQQ"/>
    <property type="match status" value="5"/>
</dbReference>
<name>A0A919BDD4_STRFL</name>
<reference evidence="4" key="1">
    <citation type="journal article" date="2014" name="Int. J. Syst. Evol. Microbiol.">
        <title>Complete genome sequence of Corynebacterium casei LMG S-19264T (=DSM 44701T), isolated from a smear-ripened cheese.</title>
        <authorList>
            <consortium name="US DOE Joint Genome Institute (JGI-PGF)"/>
            <person name="Walter F."/>
            <person name="Albersmeier A."/>
            <person name="Kalinowski J."/>
            <person name="Ruckert C."/>
        </authorList>
    </citation>
    <scope>NUCLEOTIDE SEQUENCE</scope>
    <source>
        <strain evidence="4">JCM 4122</strain>
    </source>
</reference>
<proteinExistence type="predicted"/>
<dbReference type="InterPro" id="IPR018391">
    <property type="entry name" value="PQQ_b-propeller_rpt"/>
</dbReference>
<feature type="region of interest" description="Disordered" evidence="1">
    <location>
        <begin position="358"/>
        <end position="379"/>
    </location>
</feature>
<evidence type="ECO:0000256" key="1">
    <source>
        <dbReference type="SAM" id="MobiDB-lite"/>
    </source>
</evidence>
<comment type="caution">
    <text evidence="4">The sequence shown here is derived from an EMBL/GenBank/DDBJ whole genome shotgun (WGS) entry which is preliminary data.</text>
</comment>
<gene>
    <name evidence="4" type="ORF">GCM10017667_08840</name>
</gene>
<dbReference type="InterPro" id="IPR002372">
    <property type="entry name" value="PQQ_rpt_dom"/>
</dbReference>
<feature type="transmembrane region" description="Helical" evidence="2">
    <location>
        <begin position="43"/>
        <end position="69"/>
    </location>
</feature>
<feature type="region of interest" description="Disordered" evidence="1">
    <location>
        <begin position="1"/>
        <end position="39"/>
    </location>
</feature>
<evidence type="ECO:0000259" key="3">
    <source>
        <dbReference type="Pfam" id="PF13360"/>
    </source>
</evidence>
<dbReference type="PANTHER" id="PTHR34512">
    <property type="entry name" value="CELL SURFACE PROTEIN"/>
    <property type="match status" value="1"/>
</dbReference>
<dbReference type="RefSeq" id="WP_190040866.1">
    <property type="nucleotide sequence ID" value="NZ_BNBE01000001.1"/>
</dbReference>
<dbReference type="AlphaFoldDB" id="A0A919BDD4"/>
<keyword evidence="5" id="KW-1185">Reference proteome</keyword>
<feature type="compositionally biased region" description="Gly residues" evidence="1">
    <location>
        <begin position="7"/>
        <end position="21"/>
    </location>
</feature>
<feature type="domain" description="Pyrrolo-quinoline quinone repeat" evidence="3">
    <location>
        <begin position="382"/>
        <end position="475"/>
    </location>
</feature>
<dbReference type="SUPFAM" id="SSF50998">
    <property type="entry name" value="Quinoprotein alcohol dehydrogenase-like"/>
    <property type="match status" value="2"/>
</dbReference>
<dbReference type="PANTHER" id="PTHR34512:SF30">
    <property type="entry name" value="OUTER MEMBRANE PROTEIN ASSEMBLY FACTOR BAMB"/>
    <property type="match status" value="1"/>
</dbReference>
<evidence type="ECO:0000313" key="4">
    <source>
        <dbReference type="EMBL" id="GHF83096.1"/>
    </source>
</evidence>
<dbReference type="InterPro" id="IPR015943">
    <property type="entry name" value="WD40/YVTN_repeat-like_dom_sf"/>
</dbReference>
<feature type="domain" description="Pyrrolo-quinoline quinone repeat" evidence="3">
    <location>
        <begin position="194"/>
        <end position="324"/>
    </location>
</feature>
<keyword evidence="2" id="KW-0812">Transmembrane</keyword>
<dbReference type="InterPro" id="IPR011047">
    <property type="entry name" value="Quinoprotein_ADH-like_sf"/>
</dbReference>
<sequence length="508" mass="52159">MATAGTKGAGGAKGAGGTAGEKGGRPAGSAPAGGRGKGSGSRLARYAVVGGVLLAVLAGCGGATAGILASEGYLPGDSMREVWSTPAGSRAREYGNGSWLSGDTVVRSHAESVTGHDARSGRERWTFTPPGRARVCAVSTAAEDGIALVVLGTYDPIADPTADPAATDPAPTGSDSAGTGTGTAPTGSGAGCSTVTALSLADGRALWRSARVPEDTALQAEHDVVAVGGGLAVVRDEDGAWTYARPGDPGVLRADRALRALDLRTGAPKWSARLPAGCVPYGVAAGRSQVLALVVCDDDISLTALDPANGGVRWTTPLDERQKVMPMQHDPVLVSADPPVVAVQSLDDSGRPTFLSFGDDGRPQGRIASGPANGTLRSPVDEPALTRIAHGRLYTVAEIDYDDVVSAFDLRSGQRLWRAELDDREDVIGLRVADGRVTALVDVYGSQGEDGLVVLDADNGDERDLRTFPDSVGGSAGEVKALHGFEDRLIAVRWGDGYFPPLTAYEER</sequence>